<evidence type="ECO:0000313" key="6">
    <source>
        <dbReference type="EMBL" id="OJK03388.1"/>
    </source>
</evidence>
<evidence type="ECO:0000313" key="7">
    <source>
        <dbReference type="Proteomes" id="UP000184546"/>
    </source>
</evidence>
<dbReference type="PANTHER" id="PTHR43656:SF2">
    <property type="entry name" value="BINDING OXIDOREDUCTASE, PUTATIVE (AFU_ORTHOLOGUE AFUA_2G08260)-RELATED"/>
    <property type="match status" value="1"/>
</dbReference>
<comment type="similarity">
    <text evidence="1">Belongs to the NADH:flavin oxidoreductase/NADH oxidase family.</text>
</comment>
<dbReference type="InterPro" id="IPR013785">
    <property type="entry name" value="Aldolase_TIM"/>
</dbReference>
<accession>A0A1L9X536</accession>
<dbReference type="OrthoDB" id="1663137at2759"/>
<keyword evidence="4" id="KW-0560">Oxidoreductase</keyword>
<evidence type="ECO:0000256" key="1">
    <source>
        <dbReference type="ARBA" id="ARBA00005979"/>
    </source>
</evidence>
<dbReference type="InterPro" id="IPR001155">
    <property type="entry name" value="OxRdtase_FMN_N"/>
</dbReference>
<dbReference type="GO" id="GO:0010181">
    <property type="term" value="F:FMN binding"/>
    <property type="evidence" value="ECO:0007669"/>
    <property type="project" value="InterPro"/>
</dbReference>
<evidence type="ECO:0000256" key="3">
    <source>
        <dbReference type="ARBA" id="ARBA00022643"/>
    </source>
</evidence>
<dbReference type="GO" id="GO:0016491">
    <property type="term" value="F:oxidoreductase activity"/>
    <property type="evidence" value="ECO:0007669"/>
    <property type="project" value="UniProtKB-KW"/>
</dbReference>
<sequence length="425" mass="46094">MPSVLSEPVKLPCGLVLPNRLAKAALAESLAGSQNTITPTLLKAYERWGQGGWGAILTGNVQVDINHMGQPFDPALQGDYTDKTDPAMQPLLASWASYAAAIQQHHGTPAIVQLCHPGRQSARFAGRRGVFAPTLAPSPIPLQMGGDGFLARWISRFLFPAPRAMDQTDIDRVVRQFVDAARVMADSGFSGVELHGAHGYLIDQFLNAKTNKRTDAYGGSAEKRAKFVLDIIRAVREVVPREFAVGIKLNSADHSSSTFEETMMQIQLLVEAGVDFLEISGGSYENPEMMGLDAAAATPKSERTLAREAFFLDFARETRQRFPDLVLMLTGGFRTRAGAEAAVQQNVCDIIGLGRPAAIDPDLPRLFLDEGLEEEKARLVLGRVPVPALVRLLPFKGVGAGLESNYYAAQIKRFAMGLRTIIPGV</sequence>
<name>A0A1L9X536_ASPA1</name>
<dbReference type="CDD" id="cd04733">
    <property type="entry name" value="OYE_like_2_FMN"/>
    <property type="match status" value="1"/>
</dbReference>
<evidence type="ECO:0000256" key="4">
    <source>
        <dbReference type="ARBA" id="ARBA00023002"/>
    </source>
</evidence>
<dbReference type="OMA" id="CIGIKFN"/>
<keyword evidence="2" id="KW-0285">Flavoprotein</keyword>
<dbReference type="SUPFAM" id="SSF51395">
    <property type="entry name" value="FMN-linked oxidoreductases"/>
    <property type="match status" value="1"/>
</dbReference>
<keyword evidence="3" id="KW-0288">FMN</keyword>
<keyword evidence="7" id="KW-1185">Reference proteome</keyword>
<evidence type="ECO:0000259" key="5">
    <source>
        <dbReference type="Pfam" id="PF00724"/>
    </source>
</evidence>
<protein>
    <recommendedName>
        <fullName evidence="5">NADH:flavin oxidoreductase/NADH oxidase N-terminal domain-containing protein</fullName>
    </recommendedName>
</protein>
<gene>
    <name evidence="6" type="ORF">ASPACDRAFT_1894148</name>
</gene>
<dbReference type="EMBL" id="KV878971">
    <property type="protein sequence ID" value="OJK03388.1"/>
    <property type="molecule type" value="Genomic_DNA"/>
</dbReference>
<dbReference type="PANTHER" id="PTHR43656">
    <property type="entry name" value="BINDING OXIDOREDUCTASE, PUTATIVE (AFU_ORTHOLOGUE AFUA_2G08260)-RELATED"/>
    <property type="match status" value="1"/>
</dbReference>
<feature type="domain" description="NADH:flavin oxidoreductase/NADH oxidase N-terminal" evidence="5">
    <location>
        <begin position="7"/>
        <end position="365"/>
    </location>
</feature>
<reference evidence="7" key="1">
    <citation type="journal article" date="2017" name="Genome Biol.">
        <title>Comparative genomics reveals high biological diversity and specific adaptations in the industrially and medically important fungal genus Aspergillus.</title>
        <authorList>
            <person name="de Vries R.P."/>
            <person name="Riley R."/>
            <person name="Wiebenga A."/>
            <person name="Aguilar-Osorio G."/>
            <person name="Amillis S."/>
            <person name="Uchima C.A."/>
            <person name="Anderluh G."/>
            <person name="Asadollahi M."/>
            <person name="Askin M."/>
            <person name="Barry K."/>
            <person name="Battaglia E."/>
            <person name="Bayram O."/>
            <person name="Benocci T."/>
            <person name="Braus-Stromeyer S.A."/>
            <person name="Caldana C."/>
            <person name="Canovas D."/>
            <person name="Cerqueira G.C."/>
            <person name="Chen F."/>
            <person name="Chen W."/>
            <person name="Choi C."/>
            <person name="Clum A."/>
            <person name="Dos Santos R.A."/>
            <person name="Damasio A.R."/>
            <person name="Diallinas G."/>
            <person name="Emri T."/>
            <person name="Fekete E."/>
            <person name="Flipphi M."/>
            <person name="Freyberg S."/>
            <person name="Gallo A."/>
            <person name="Gournas C."/>
            <person name="Habgood R."/>
            <person name="Hainaut M."/>
            <person name="Harispe M.L."/>
            <person name="Henrissat B."/>
            <person name="Hilden K.S."/>
            <person name="Hope R."/>
            <person name="Hossain A."/>
            <person name="Karabika E."/>
            <person name="Karaffa L."/>
            <person name="Karanyi Z."/>
            <person name="Krasevec N."/>
            <person name="Kuo A."/>
            <person name="Kusch H."/>
            <person name="LaButti K."/>
            <person name="Lagendijk E.L."/>
            <person name="Lapidus A."/>
            <person name="Levasseur A."/>
            <person name="Lindquist E."/>
            <person name="Lipzen A."/>
            <person name="Logrieco A.F."/>
            <person name="MacCabe A."/>
            <person name="Maekelae M.R."/>
            <person name="Malavazi I."/>
            <person name="Melin P."/>
            <person name="Meyer V."/>
            <person name="Mielnichuk N."/>
            <person name="Miskei M."/>
            <person name="Molnar A.P."/>
            <person name="Mule G."/>
            <person name="Ngan C.Y."/>
            <person name="Orejas M."/>
            <person name="Orosz E."/>
            <person name="Ouedraogo J.P."/>
            <person name="Overkamp K.M."/>
            <person name="Park H.-S."/>
            <person name="Perrone G."/>
            <person name="Piumi F."/>
            <person name="Punt P.J."/>
            <person name="Ram A.F."/>
            <person name="Ramon A."/>
            <person name="Rauscher S."/>
            <person name="Record E."/>
            <person name="Riano-Pachon D.M."/>
            <person name="Robert V."/>
            <person name="Roehrig J."/>
            <person name="Ruller R."/>
            <person name="Salamov A."/>
            <person name="Salih N.S."/>
            <person name="Samson R.A."/>
            <person name="Sandor E."/>
            <person name="Sanguinetti M."/>
            <person name="Schuetze T."/>
            <person name="Sepcic K."/>
            <person name="Shelest E."/>
            <person name="Sherlock G."/>
            <person name="Sophianopoulou V."/>
            <person name="Squina F.M."/>
            <person name="Sun H."/>
            <person name="Susca A."/>
            <person name="Todd R.B."/>
            <person name="Tsang A."/>
            <person name="Unkles S.E."/>
            <person name="van de Wiele N."/>
            <person name="van Rossen-Uffink D."/>
            <person name="Oliveira J.V."/>
            <person name="Vesth T.C."/>
            <person name="Visser J."/>
            <person name="Yu J.-H."/>
            <person name="Zhou M."/>
            <person name="Andersen M.R."/>
            <person name="Archer D.B."/>
            <person name="Baker S.E."/>
            <person name="Benoit I."/>
            <person name="Brakhage A.A."/>
            <person name="Braus G.H."/>
            <person name="Fischer R."/>
            <person name="Frisvad J.C."/>
            <person name="Goldman G.H."/>
            <person name="Houbraken J."/>
            <person name="Oakley B."/>
            <person name="Pocsi I."/>
            <person name="Scazzocchio C."/>
            <person name="Seiboth B."/>
            <person name="vanKuyk P.A."/>
            <person name="Wortman J."/>
            <person name="Dyer P.S."/>
            <person name="Grigoriev I.V."/>
        </authorList>
    </citation>
    <scope>NUCLEOTIDE SEQUENCE [LARGE SCALE GENOMIC DNA]</scope>
    <source>
        <strain evidence="7">ATCC 16872 / CBS 172.66 / WB 5094</strain>
    </source>
</reference>
<evidence type="ECO:0000256" key="2">
    <source>
        <dbReference type="ARBA" id="ARBA00022630"/>
    </source>
</evidence>
<dbReference type="RefSeq" id="XP_020059727.1">
    <property type="nucleotide sequence ID" value="XM_020198689.1"/>
</dbReference>
<dbReference type="Pfam" id="PF00724">
    <property type="entry name" value="Oxidored_FMN"/>
    <property type="match status" value="1"/>
</dbReference>
<dbReference type="InterPro" id="IPR051799">
    <property type="entry name" value="NADH_flavin_oxidoreductase"/>
</dbReference>
<proteinExistence type="inferred from homology"/>
<dbReference type="Proteomes" id="UP000184546">
    <property type="component" value="Unassembled WGS sequence"/>
</dbReference>
<dbReference type="STRING" id="690307.A0A1L9X536"/>
<dbReference type="VEuPathDB" id="FungiDB:ASPACDRAFT_1894148"/>
<dbReference type="AlphaFoldDB" id="A0A1L9X536"/>
<dbReference type="Gene3D" id="3.20.20.70">
    <property type="entry name" value="Aldolase class I"/>
    <property type="match status" value="1"/>
</dbReference>
<organism evidence="6 7">
    <name type="scientific">Aspergillus aculeatus (strain ATCC 16872 / CBS 172.66 / WB 5094)</name>
    <dbReference type="NCBI Taxonomy" id="690307"/>
    <lineage>
        <taxon>Eukaryota</taxon>
        <taxon>Fungi</taxon>
        <taxon>Dikarya</taxon>
        <taxon>Ascomycota</taxon>
        <taxon>Pezizomycotina</taxon>
        <taxon>Eurotiomycetes</taxon>
        <taxon>Eurotiomycetidae</taxon>
        <taxon>Eurotiales</taxon>
        <taxon>Aspergillaceae</taxon>
        <taxon>Aspergillus</taxon>
        <taxon>Aspergillus subgen. Circumdati</taxon>
    </lineage>
</organism>
<dbReference type="GeneID" id="30972503"/>